<keyword evidence="8" id="KW-1185">Reference proteome</keyword>
<dbReference type="SUPFAM" id="SSF46626">
    <property type="entry name" value="Cytochrome c"/>
    <property type="match status" value="1"/>
</dbReference>
<evidence type="ECO:0000256" key="1">
    <source>
        <dbReference type="ARBA" id="ARBA00022617"/>
    </source>
</evidence>
<keyword evidence="1 4" id="KW-0349">Heme</keyword>
<feature type="signal peptide" evidence="5">
    <location>
        <begin position="1"/>
        <end position="23"/>
    </location>
</feature>
<evidence type="ECO:0000256" key="2">
    <source>
        <dbReference type="ARBA" id="ARBA00022723"/>
    </source>
</evidence>
<keyword evidence="5" id="KW-0732">Signal</keyword>
<keyword evidence="3 4" id="KW-0408">Iron</keyword>
<keyword evidence="2 4" id="KW-0479">Metal-binding</keyword>
<feature type="chain" id="PRO_5045048953" evidence="5">
    <location>
        <begin position="24"/>
        <end position="129"/>
    </location>
</feature>
<evidence type="ECO:0000259" key="6">
    <source>
        <dbReference type="PROSITE" id="PS51007"/>
    </source>
</evidence>
<proteinExistence type="predicted"/>
<feature type="domain" description="Cytochrome c" evidence="6">
    <location>
        <begin position="38"/>
        <end position="122"/>
    </location>
</feature>
<dbReference type="InterPro" id="IPR009056">
    <property type="entry name" value="Cyt_c-like_dom"/>
</dbReference>
<accession>A0ABR6NKS8</accession>
<dbReference type="Gene3D" id="1.10.760.10">
    <property type="entry name" value="Cytochrome c-like domain"/>
    <property type="match status" value="1"/>
</dbReference>
<dbReference type="PROSITE" id="PS51007">
    <property type="entry name" value="CYTC"/>
    <property type="match status" value="1"/>
</dbReference>
<dbReference type="EMBL" id="JACHKA010000001">
    <property type="protein sequence ID" value="MBB5987886.1"/>
    <property type="molecule type" value="Genomic_DNA"/>
</dbReference>
<evidence type="ECO:0000313" key="8">
    <source>
        <dbReference type="Proteomes" id="UP001138540"/>
    </source>
</evidence>
<organism evidence="7 8">
    <name type="scientific">Sphingobium lignivorans</name>
    <dbReference type="NCBI Taxonomy" id="2735886"/>
    <lineage>
        <taxon>Bacteria</taxon>
        <taxon>Pseudomonadati</taxon>
        <taxon>Pseudomonadota</taxon>
        <taxon>Alphaproteobacteria</taxon>
        <taxon>Sphingomonadales</taxon>
        <taxon>Sphingomonadaceae</taxon>
        <taxon>Sphingobium</taxon>
    </lineage>
</organism>
<evidence type="ECO:0000256" key="4">
    <source>
        <dbReference type="PROSITE-ProRule" id="PRU00433"/>
    </source>
</evidence>
<evidence type="ECO:0000256" key="5">
    <source>
        <dbReference type="SAM" id="SignalP"/>
    </source>
</evidence>
<evidence type="ECO:0000256" key="3">
    <source>
        <dbReference type="ARBA" id="ARBA00023004"/>
    </source>
</evidence>
<reference evidence="7 8" key="1">
    <citation type="submission" date="2020-08" db="EMBL/GenBank/DDBJ databases">
        <title>Exploring microbial biodiversity for novel pathways involved in the catabolism of aromatic compounds derived from lignin.</title>
        <authorList>
            <person name="Elkins J."/>
        </authorList>
    </citation>
    <scope>NUCLEOTIDE SEQUENCE [LARGE SCALE GENOMIC DNA]</scope>
    <source>
        <strain evidence="7 8">B1D3A</strain>
    </source>
</reference>
<sequence>MKALGMTIVAALIAAGAAAHSFASPDQAMVAPATVPAPAGLDGRGLFLKHCGYCHLPGGTGSIQLERRWGKARALLAERTDLPAEYVKGVARQGIFSMPPITRVEVTDDELDKLAAYLATADKTKAHGR</sequence>
<comment type="caution">
    <text evidence="7">The sequence shown here is derived from an EMBL/GenBank/DDBJ whole genome shotgun (WGS) entry which is preliminary data.</text>
</comment>
<gene>
    <name evidence="7" type="ORF">HNP60_003860</name>
</gene>
<dbReference type="Proteomes" id="UP001138540">
    <property type="component" value="Unassembled WGS sequence"/>
</dbReference>
<dbReference type="RefSeq" id="WP_184156581.1">
    <property type="nucleotide sequence ID" value="NZ_JACHKA010000001.1"/>
</dbReference>
<dbReference type="InterPro" id="IPR036909">
    <property type="entry name" value="Cyt_c-like_dom_sf"/>
</dbReference>
<protein>
    <submittedName>
        <fullName evidence="7">Mono/diheme cytochrome c family protein</fullName>
    </submittedName>
</protein>
<evidence type="ECO:0000313" key="7">
    <source>
        <dbReference type="EMBL" id="MBB5987886.1"/>
    </source>
</evidence>
<dbReference type="Pfam" id="PF13442">
    <property type="entry name" value="Cytochrome_CBB3"/>
    <property type="match status" value="1"/>
</dbReference>
<name>A0ABR6NKS8_9SPHN</name>